<dbReference type="PANTHER" id="PTHR19136:SF81">
    <property type="entry name" value="MOLYBDENUM COFACTOR GUANYLYLTRANSFERASE"/>
    <property type="match status" value="1"/>
</dbReference>
<evidence type="ECO:0000256" key="4">
    <source>
        <dbReference type="ARBA" id="ARBA00022741"/>
    </source>
</evidence>
<dbReference type="EMBL" id="AY458643">
    <property type="protein sequence ID" value="AAR37977.1"/>
    <property type="molecule type" value="Genomic_DNA"/>
</dbReference>
<dbReference type="SUPFAM" id="SSF53448">
    <property type="entry name" value="Nucleotide-diphospho-sugar transferases"/>
    <property type="match status" value="1"/>
</dbReference>
<keyword evidence="7" id="KW-0501">Molybdenum cofactor biosynthesis</keyword>
<proteinExistence type="predicted"/>
<keyword evidence="5" id="KW-0460">Magnesium</keyword>
<reference evidence="9" key="2">
    <citation type="submission" date="2003-12" db="EMBL/GenBank/DDBJ databases">
        <title>Monterey Bay Coastal Ocean Microbial Observatory environmental clone sequencing.</title>
        <authorList>
            <person name="DeLong E.F."/>
        </authorList>
    </citation>
    <scope>NUCLEOTIDE SEQUENCE</scope>
</reference>
<dbReference type="Pfam" id="PF12804">
    <property type="entry name" value="NTP_transf_3"/>
    <property type="match status" value="1"/>
</dbReference>
<dbReference type="GO" id="GO:0006777">
    <property type="term" value="P:Mo-molybdopterin cofactor biosynthetic process"/>
    <property type="evidence" value="ECO:0007669"/>
    <property type="project" value="UniProtKB-KW"/>
</dbReference>
<keyword evidence="4" id="KW-0547">Nucleotide-binding</keyword>
<dbReference type="AlphaFoldDB" id="Q6SG85"/>
<evidence type="ECO:0000256" key="5">
    <source>
        <dbReference type="ARBA" id="ARBA00022842"/>
    </source>
</evidence>
<dbReference type="GO" id="GO:0046872">
    <property type="term" value="F:metal ion binding"/>
    <property type="evidence" value="ECO:0007669"/>
    <property type="project" value="UniProtKB-KW"/>
</dbReference>
<keyword evidence="6" id="KW-0342">GTP-binding</keyword>
<dbReference type="InterPro" id="IPR013482">
    <property type="entry name" value="Molybde_CF_guanTrfase"/>
</dbReference>
<evidence type="ECO:0000256" key="3">
    <source>
        <dbReference type="ARBA" id="ARBA00022723"/>
    </source>
</evidence>
<dbReference type="GO" id="GO:0016779">
    <property type="term" value="F:nucleotidyltransferase activity"/>
    <property type="evidence" value="ECO:0007669"/>
    <property type="project" value="UniProtKB-ARBA"/>
</dbReference>
<sequence length="199" mass="21663">MIPQSLPKLHRSEFTLGILAGGSGIRAGQRDKGLMVANGRTLLQRSLEAYGTGFNEVIACCRDNAWFYSQFSNRVLCDVKSGQGPLQGLSALLSATETTYLAVLPCDQYSLSPNWFEQLSSALSPTVKGVFAVDEGRHTPCCVLHRDAQLQINTLLQQSKRSLMALLDCDGLELMTVPGAGMDIDHTQTLQSNFQSPEP</sequence>
<reference evidence="9" key="1">
    <citation type="submission" date="2003-11" db="EMBL/GenBank/DDBJ databases">
        <authorList>
            <person name="Heidelberg J.F."/>
            <person name="Eisen J.A."/>
            <person name="Nelson W.C."/>
            <person name="DeLong E.F."/>
        </authorList>
    </citation>
    <scope>NUCLEOTIDE SEQUENCE</scope>
</reference>
<evidence type="ECO:0000256" key="1">
    <source>
        <dbReference type="ARBA" id="ARBA00022490"/>
    </source>
</evidence>
<feature type="domain" description="MobA-like NTP transferase" evidence="8">
    <location>
        <begin position="18"/>
        <end position="165"/>
    </location>
</feature>
<name>Q6SG85_9BACT</name>
<evidence type="ECO:0000256" key="2">
    <source>
        <dbReference type="ARBA" id="ARBA00022679"/>
    </source>
</evidence>
<keyword evidence="1" id="KW-0963">Cytoplasm</keyword>
<organism evidence="9">
    <name type="scientific">uncultured marine bacterium 561</name>
    <dbReference type="NCBI Taxonomy" id="257396"/>
    <lineage>
        <taxon>Bacteria</taxon>
        <taxon>environmental samples</taxon>
    </lineage>
</organism>
<accession>Q6SG85</accession>
<keyword evidence="2" id="KW-0808">Transferase</keyword>
<dbReference type="InterPro" id="IPR025877">
    <property type="entry name" value="MobA-like_NTP_Trfase"/>
</dbReference>
<evidence type="ECO:0000313" key="9">
    <source>
        <dbReference type="EMBL" id="AAR37977.1"/>
    </source>
</evidence>
<dbReference type="InterPro" id="IPR029044">
    <property type="entry name" value="Nucleotide-diphossugar_trans"/>
</dbReference>
<evidence type="ECO:0000259" key="8">
    <source>
        <dbReference type="Pfam" id="PF12804"/>
    </source>
</evidence>
<protein>
    <submittedName>
        <fullName evidence="9">Molybdopterin-guanine dinucleotide biosynthesis protein, putative</fullName>
    </submittedName>
</protein>
<dbReference type="CDD" id="cd02503">
    <property type="entry name" value="MobA"/>
    <property type="match status" value="1"/>
</dbReference>
<dbReference type="GO" id="GO:0005525">
    <property type="term" value="F:GTP binding"/>
    <property type="evidence" value="ECO:0007669"/>
    <property type="project" value="UniProtKB-KW"/>
</dbReference>
<dbReference type="Gene3D" id="3.90.550.10">
    <property type="entry name" value="Spore Coat Polysaccharide Biosynthesis Protein SpsA, Chain A"/>
    <property type="match status" value="1"/>
</dbReference>
<evidence type="ECO:0000256" key="7">
    <source>
        <dbReference type="ARBA" id="ARBA00023150"/>
    </source>
</evidence>
<dbReference type="PANTHER" id="PTHR19136">
    <property type="entry name" value="MOLYBDENUM COFACTOR GUANYLYLTRANSFERASE"/>
    <property type="match status" value="1"/>
</dbReference>
<evidence type="ECO:0000256" key="6">
    <source>
        <dbReference type="ARBA" id="ARBA00023134"/>
    </source>
</evidence>
<keyword evidence="3" id="KW-0479">Metal-binding</keyword>
<gene>
    <name evidence="9" type="ORF">MBMO_EBAC000-47H08.56</name>
</gene>